<proteinExistence type="inferred from homology"/>
<organism evidence="3 4">
    <name type="scientific">Thiopseudomonas alkaliphila</name>
    <dbReference type="NCBI Taxonomy" id="1697053"/>
    <lineage>
        <taxon>Bacteria</taxon>
        <taxon>Pseudomonadati</taxon>
        <taxon>Pseudomonadota</taxon>
        <taxon>Gammaproteobacteria</taxon>
        <taxon>Pseudomonadales</taxon>
        <taxon>Pseudomonadaceae</taxon>
        <taxon>Thiopseudomonas</taxon>
    </lineage>
</organism>
<gene>
    <name evidence="3" type="ORF">HX099_06545</name>
</gene>
<sequence>MAKIILYHDPKSSVSRAALVYLEQQRYQVKVVRYLEQPLTVGKLSSIVQRLALPAVQLVNQELLAKIKMPYERLVQLPDEQIINLIAEHPQLLAYPILVVDKEAVLATSQQNMLRILPMRVYEYSNKVILLSY</sequence>
<dbReference type="PROSITE" id="PS51353">
    <property type="entry name" value="ARSC"/>
    <property type="match status" value="1"/>
</dbReference>
<dbReference type="PANTHER" id="PTHR30041">
    <property type="entry name" value="ARSENATE REDUCTASE"/>
    <property type="match status" value="1"/>
</dbReference>
<dbReference type="InterPro" id="IPR036249">
    <property type="entry name" value="Thioredoxin-like_sf"/>
</dbReference>
<comment type="similarity">
    <text evidence="1 2">Belongs to the ArsC family.</text>
</comment>
<dbReference type="PANTHER" id="PTHR30041:SF4">
    <property type="entry name" value="ARSENATE REDUCTASE"/>
    <property type="match status" value="1"/>
</dbReference>
<evidence type="ECO:0000256" key="2">
    <source>
        <dbReference type="PROSITE-ProRule" id="PRU01282"/>
    </source>
</evidence>
<dbReference type="EMBL" id="JACANB010000003">
    <property type="protein sequence ID" value="MDM1696319.1"/>
    <property type="molecule type" value="Genomic_DNA"/>
</dbReference>
<dbReference type="InterPro" id="IPR006660">
    <property type="entry name" value="Arsenate_reductase-like"/>
</dbReference>
<evidence type="ECO:0000313" key="4">
    <source>
        <dbReference type="Proteomes" id="UP001173465"/>
    </source>
</evidence>
<evidence type="ECO:0000256" key="1">
    <source>
        <dbReference type="ARBA" id="ARBA00007198"/>
    </source>
</evidence>
<accession>A0AAW7DQA3</accession>
<evidence type="ECO:0000313" key="3">
    <source>
        <dbReference type="EMBL" id="MDM1696319.1"/>
    </source>
</evidence>
<dbReference type="SUPFAM" id="SSF52833">
    <property type="entry name" value="Thioredoxin-like"/>
    <property type="match status" value="1"/>
</dbReference>
<reference evidence="3" key="1">
    <citation type="submission" date="2020-06" db="EMBL/GenBank/DDBJ databases">
        <authorList>
            <person name="Dong N."/>
        </authorList>
    </citation>
    <scope>NUCLEOTIDE SEQUENCE</scope>
    <source>
        <strain evidence="3">DF46-2-2</strain>
    </source>
</reference>
<comment type="caution">
    <text evidence="3">The sequence shown here is derived from an EMBL/GenBank/DDBJ whole genome shotgun (WGS) entry which is preliminary data.</text>
</comment>
<dbReference type="Pfam" id="PF03960">
    <property type="entry name" value="ArsC"/>
    <property type="match status" value="1"/>
</dbReference>
<protein>
    <recommendedName>
        <fullName evidence="5">Arsenate reductase</fullName>
    </recommendedName>
</protein>
<dbReference type="AlphaFoldDB" id="A0AAW7DQA3"/>
<dbReference type="Gene3D" id="3.40.30.10">
    <property type="entry name" value="Glutaredoxin"/>
    <property type="match status" value="1"/>
</dbReference>
<dbReference type="RefSeq" id="WP_286593686.1">
    <property type="nucleotide sequence ID" value="NZ_JACANB010000003.1"/>
</dbReference>
<evidence type="ECO:0008006" key="5">
    <source>
        <dbReference type="Google" id="ProtNLM"/>
    </source>
</evidence>
<dbReference type="Proteomes" id="UP001173465">
    <property type="component" value="Unassembled WGS sequence"/>
</dbReference>
<reference evidence="3" key="2">
    <citation type="journal article" date="2022" name="Sci. Total Environ.">
        <title>Prevalence, transmission, and molecular epidemiology of tet(X)-positive bacteria among humans, animals, and environmental niches in China: An epidemiological, and genomic-based study.</title>
        <authorList>
            <person name="Dong N."/>
            <person name="Zeng Y."/>
            <person name="Cai C."/>
            <person name="Sun C."/>
            <person name="Lu J."/>
            <person name="Liu C."/>
            <person name="Zhou H."/>
            <person name="Sun Q."/>
            <person name="Shu L."/>
            <person name="Wang H."/>
            <person name="Wang Y."/>
            <person name="Wang S."/>
            <person name="Wu C."/>
            <person name="Chan E.W."/>
            <person name="Chen G."/>
            <person name="Shen Z."/>
            <person name="Chen S."/>
            <person name="Zhang R."/>
        </authorList>
    </citation>
    <scope>NUCLEOTIDE SEQUENCE</scope>
    <source>
        <strain evidence="3">DF46-2-2</strain>
    </source>
</reference>
<name>A0AAW7DQA3_9GAMM</name>